<feature type="coiled-coil region" evidence="4">
    <location>
        <begin position="1367"/>
        <end position="1403"/>
    </location>
</feature>
<comment type="similarity">
    <text evidence="1">Belongs to the formin-like family. Class-II subfamily.</text>
</comment>
<dbReference type="PANTHER" id="PTHR45733">
    <property type="entry name" value="FORMIN-J"/>
    <property type="match status" value="1"/>
</dbReference>
<dbReference type="SUPFAM" id="SSF101447">
    <property type="entry name" value="Formin homology 2 domain (FH2 domain)"/>
    <property type="match status" value="2"/>
</dbReference>
<feature type="region of interest" description="Disordered" evidence="5">
    <location>
        <begin position="1583"/>
        <end position="1616"/>
    </location>
</feature>
<dbReference type="InterPro" id="IPR015425">
    <property type="entry name" value="FH2_Formin"/>
</dbReference>
<feature type="domain" description="FH2" evidence="7">
    <location>
        <begin position="1410"/>
        <end position="1597"/>
    </location>
</feature>
<dbReference type="Pfam" id="PF10409">
    <property type="entry name" value="PTEN_C2"/>
    <property type="match status" value="1"/>
</dbReference>
<dbReference type="ExpressionAtlas" id="A0A3L6EN21">
    <property type="expression patterns" value="baseline and differential"/>
</dbReference>
<dbReference type="InterPro" id="IPR042201">
    <property type="entry name" value="FH2_Formin_sf"/>
</dbReference>
<dbReference type="InterPro" id="IPR014020">
    <property type="entry name" value="Tensin_C2-dom"/>
</dbReference>
<dbReference type="Proteomes" id="UP000251960">
    <property type="component" value="Chromosome 5"/>
</dbReference>
<dbReference type="GO" id="GO:0004721">
    <property type="term" value="F:phosphoprotein phosphatase activity"/>
    <property type="evidence" value="ECO:0007669"/>
    <property type="project" value="UniProtKB-KW"/>
</dbReference>
<feature type="compositionally biased region" description="Pro residues" evidence="5">
    <location>
        <begin position="685"/>
        <end position="697"/>
    </location>
</feature>
<dbReference type="Gene3D" id="2.60.40.1110">
    <property type="match status" value="1"/>
</dbReference>
<feature type="compositionally biased region" description="Low complexity" evidence="5">
    <location>
        <begin position="487"/>
        <end position="499"/>
    </location>
</feature>
<feature type="region of interest" description="Disordered" evidence="5">
    <location>
        <begin position="438"/>
        <end position="504"/>
    </location>
</feature>
<dbReference type="Pfam" id="PF02181">
    <property type="entry name" value="FH2"/>
    <property type="match status" value="2"/>
</dbReference>
<sequence>MSLFRKFFYKKPPDGLLLITDNVYVFDHCFSLKEVEGDHFDAHIRGIAADLLENFRDHSFMISNFGTKEEESPIYHILSEYGMTVLDYPGHYEGCPLLTMEMIHCILKSSESWLSLGQHNLLLMHCQRGSWPILAFMLAALLIYLGHYSDEEKVLDMVYKQSSLELLEMISPLNPMPSQMRYLRYISTRNVMPEWPPADRALTLDCIILRMVPNFHGQGGFRPIFRIYGPDHLMPPDQTPKVLFSTPKKSNLVRFYSQADELVKIDLQCHVQGDIVLECIHLYEDLDREEMVFRIMFNTAFIRSNILMLNRDHIDMLWNAKDQFPKDFRFEVIFSDMDIVTSHVTTEPVIHQEKQGLGVEEFAKVLDIFNHLDWLDGKKDTVPHTTQLKISAITDEPETFFDTREELESESSSGEIYSSSVVLKVGNELDMLVSTKPRHIPQDSSSANVQSKSQTTVQSPSRMRRTALLSPSKVKVSKTSASPMELSSSTIMPQQSSSPVQPRRVMSDSAVKFLSEITESASGEMSCSQTPVEHEPSSLMENNPAPTASLLPLCTPPPLPPPPPTVSLLPVPTKLPKNTSTSTINISLRATVRSSPPSEPSAPPKDLLRTEELGKSQEPSYETRGKLQTDSTTGSNDFILSPDASSSLDEELSNARASLPTDLPAVPQNPDTRPFAIQATRSETMPPPPPPPPPPPSKSGMMLFPLTHGEEVKITIEKVVPHQPPHPPPPAASFSSSNPDAVSVIPAPQKRARSPPPPPPPPGLAKPPFSSPRSRSSPEVSLSQPQFLDNKDSTTMEYPDTPSLTPTFSQSVTRVQTLHVPPPPPPPSRTPPVSSPPRTPPVPPPPPPSSRTPPVPSPPPGTPPVPPPPPHSSQTPPAPPPPPPSSQSFPSLSRRNRVAAPHPPPPPAPLSSRVTSAPSVPPSPPLPPPKLAVANNTSQKSPTIRPPPPPPGPLHKLTKGGVANSNPPPHPAFSFGAKDRNTARSKSPRSLRANQASKRTPLKPLHWVKVSRPTQGSLWAETQKSDEISRTPEIDISELESLFSVTMPNMEAKRQRQQQHPSVAIKQEKVHLIELQRAKNCEIMLRNIKMPLPDLMGLVVALDDSVVDGDQVDYLIKFCPTKEEMELLKSYTGKKENLGNCEQFFMEMMKVPRVESKLRILSFKIKFVTQVADLKSNLNTINLVAEEVRSSVKLKRVMQTILSLGNALNQGTARGAAVGFRLDSLLKLSDIRARNNRMTLMHYLCKVLSDKLPEVLDFSRDLANLEPASKIQLKELAEEMQAITKGLEKVEQELATAEKDPSETEIFYKKLNLFLADAQAEGRSLASLYSSAGKSADSLAHYFGEDPVRCPFEQVVSTLLSFTKMFERAHAENVKQMELEKKRAQAEAEKEKAKLTAHKKRESLELGISGRFFTRVHFSGAAVGFRLDSLLKLSDIRARNNRMTLMHYLCKVLSDKLPEVLDFSRDLANLEPASKIQLKELAEEMQAITKGLEKVEQELATAEKGPSETEIFYKKLNLFLADAQAEGRSLASLYSSAGKSADSLAHYFGEDPVRCPFEQVVSTLLSFTKMFERAHAENVKQMELEKKRAQAEAEKEKAKLTAHKKRESLELGISGR</sequence>
<evidence type="ECO:0000256" key="4">
    <source>
        <dbReference type="SAM" id="Coils"/>
    </source>
</evidence>
<dbReference type="PANTHER" id="PTHR45733:SF5">
    <property type="entry name" value="FORMIN-LIKE PROTEIN 7"/>
    <property type="match status" value="1"/>
</dbReference>
<feature type="region of interest" description="Disordered" evidence="5">
    <location>
        <begin position="571"/>
        <end position="1006"/>
    </location>
</feature>
<dbReference type="InterPro" id="IPR035892">
    <property type="entry name" value="C2_domain_sf"/>
</dbReference>
<feature type="compositionally biased region" description="Polar residues" evidence="5">
    <location>
        <begin position="477"/>
        <end position="486"/>
    </location>
</feature>
<organism evidence="8">
    <name type="scientific">Zea mays</name>
    <name type="common">Maize</name>
    <dbReference type="NCBI Taxonomy" id="4577"/>
    <lineage>
        <taxon>Eukaryota</taxon>
        <taxon>Viridiplantae</taxon>
        <taxon>Streptophyta</taxon>
        <taxon>Embryophyta</taxon>
        <taxon>Tracheophyta</taxon>
        <taxon>Spermatophyta</taxon>
        <taxon>Magnoliopsida</taxon>
        <taxon>Liliopsida</taxon>
        <taxon>Poales</taxon>
        <taxon>Poaceae</taxon>
        <taxon>PACMAD clade</taxon>
        <taxon>Panicoideae</taxon>
        <taxon>Andropogonodae</taxon>
        <taxon>Andropogoneae</taxon>
        <taxon>Tripsacinae</taxon>
        <taxon>Zea</taxon>
    </lineage>
</organism>
<feature type="compositionally biased region" description="Pro residues" evidence="5">
    <location>
        <begin position="919"/>
        <end position="930"/>
    </location>
</feature>
<feature type="compositionally biased region" description="Pro residues" evidence="5">
    <location>
        <begin position="820"/>
        <end position="885"/>
    </location>
</feature>
<feature type="compositionally biased region" description="Basic and acidic residues" evidence="5">
    <location>
        <begin position="1583"/>
        <end position="1599"/>
    </location>
</feature>
<evidence type="ECO:0000256" key="3">
    <source>
        <dbReference type="RuleBase" id="RU361260"/>
    </source>
</evidence>
<feature type="compositionally biased region" description="Pro residues" evidence="5">
    <location>
        <begin position="754"/>
        <end position="765"/>
    </location>
</feature>
<comment type="caution">
    <text evidence="8">The sequence shown here is derived from an EMBL/GenBank/DDBJ whole genome shotgun (WGS) entry which is preliminary data.</text>
</comment>
<accession>A0A3L6EN21</accession>
<gene>
    <name evidence="8" type="primary">FH7</name>
    <name evidence="8" type="ORF">Zm00014a_008306</name>
</gene>
<protein>
    <recommendedName>
        <fullName evidence="3">Formin-like protein</fullName>
    </recommendedName>
</protein>
<feature type="compositionally biased region" description="Pro residues" evidence="5">
    <location>
        <begin position="722"/>
        <end position="731"/>
    </location>
</feature>
<proteinExistence type="inferred from homology"/>
<evidence type="ECO:0000259" key="7">
    <source>
        <dbReference type="PROSITE" id="PS51444"/>
    </source>
</evidence>
<feature type="compositionally biased region" description="Polar residues" evidence="5">
    <location>
        <begin position="442"/>
        <end position="461"/>
    </location>
</feature>
<feature type="compositionally biased region" description="Polar residues" evidence="5">
    <location>
        <begin position="578"/>
        <end position="588"/>
    </location>
</feature>
<dbReference type="PROSITE" id="PS51444">
    <property type="entry name" value="FH2"/>
    <property type="match status" value="2"/>
</dbReference>
<feature type="compositionally biased region" description="Polar residues" evidence="5">
    <location>
        <begin position="802"/>
        <end position="816"/>
    </location>
</feature>
<feature type="compositionally biased region" description="Polar residues" evidence="5">
    <location>
        <begin position="628"/>
        <end position="647"/>
    </location>
</feature>
<evidence type="ECO:0000259" key="6">
    <source>
        <dbReference type="PROSITE" id="PS51182"/>
    </source>
</evidence>
<feature type="compositionally biased region" description="Pro residues" evidence="5">
    <location>
        <begin position="944"/>
        <end position="953"/>
    </location>
</feature>
<feature type="coiled-coil region" evidence="4">
    <location>
        <begin position="1273"/>
        <end position="1300"/>
    </location>
</feature>
<dbReference type="SMART" id="SM01326">
    <property type="entry name" value="PTEN_C2"/>
    <property type="match status" value="1"/>
</dbReference>
<evidence type="ECO:0000256" key="2">
    <source>
        <dbReference type="ARBA" id="ARBA00022912"/>
    </source>
</evidence>
<dbReference type="SUPFAM" id="SSF49562">
    <property type="entry name" value="C2 domain (Calcium/lipid-binding domain, CaLB)"/>
    <property type="match status" value="1"/>
</dbReference>
<keyword evidence="2" id="KW-0378">Hydrolase</keyword>
<dbReference type="Gene3D" id="1.20.58.2220">
    <property type="entry name" value="Formin, FH2 domain"/>
    <property type="match status" value="2"/>
</dbReference>
<dbReference type="PROSITE" id="PS51182">
    <property type="entry name" value="C2_TENSIN"/>
    <property type="match status" value="1"/>
</dbReference>
<keyword evidence="2" id="KW-0904">Protein phosphatase</keyword>
<evidence type="ECO:0000256" key="1">
    <source>
        <dbReference type="ARBA" id="ARBA00006468"/>
    </source>
</evidence>
<reference evidence="8" key="1">
    <citation type="journal article" date="2018" name="Nat. Genet.">
        <title>Extensive intraspecific gene order and gene structural variations between Mo17 and other maize genomes.</title>
        <authorList>
            <person name="Sun S."/>
            <person name="Zhou Y."/>
            <person name="Chen J."/>
            <person name="Shi J."/>
            <person name="Zhao H."/>
            <person name="Zhao H."/>
            <person name="Song W."/>
            <person name="Zhang M."/>
            <person name="Cui Y."/>
            <person name="Dong X."/>
            <person name="Liu H."/>
            <person name="Ma X."/>
            <person name="Jiao Y."/>
            <person name="Wang B."/>
            <person name="Wei X."/>
            <person name="Stein J.C."/>
            <person name="Glaubitz J.C."/>
            <person name="Lu F."/>
            <person name="Yu G."/>
            <person name="Liang C."/>
            <person name="Fengler K."/>
            <person name="Li B."/>
            <person name="Rafalski A."/>
            <person name="Schnable P.S."/>
            <person name="Ware D.H."/>
            <person name="Buckler E.S."/>
            <person name="Lai J."/>
        </authorList>
    </citation>
    <scope>NUCLEOTIDE SEQUENCE [LARGE SCALE GENOMIC DNA]</scope>
    <source>
        <tissue evidence="8">Seedling</tissue>
    </source>
</reference>
<feature type="compositionally biased region" description="Low complexity" evidence="5">
    <location>
        <begin position="766"/>
        <end position="785"/>
    </location>
</feature>
<dbReference type="InterPro" id="IPR029021">
    <property type="entry name" value="Prot-tyrosine_phosphatase-like"/>
</dbReference>
<feature type="compositionally biased region" description="Basic and acidic residues" evidence="5">
    <location>
        <begin position="708"/>
        <end position="720"/>
    </location>
</feature>
<dbReference type="Gene3D" id="3.90.190.10">
    <property type="entry name" value="Protein tyrosine phosphatase superfamily"/>
    <property type="match status" value="1"/>
</dbReference>
<feature type="domain" description="FH2" evidence="7">
    <location>
        <begin position="992"/>
        <end position="1392"/>
    </location>
</feature>
<dbReference type="EMBL" id="NCVQ01000006">
    <property type="protein sequence ID" value="PWZ22492.1"/>
    <property type="molecule type" value="Genomic_DNA"/>
</dbReference>
<dbReference type="SMART" id="SM00498">
    <property type="entry name" value="FH2"/>
    <property type="match status" value="1"/>
</dbReference>
<keyword evidence="4" id="KW-0175">Coiled coil</keyword>
<dbReference type="SUPFAM" id="SSF52799">
    <property type="entry name" value="(Phosphotyrosine protein) phosphatases II"/>
    <property type="match status" value="1"/>
</dbReference>
<feature type="region of interest" description="Disordered" evidence="5">
    <location>
        <begin position="521"/>
        <end position="540"/>
    </location>
</feature>
<feature type="domain" description="C2 tensin-type" evidence="6">
    <location>
        <begin position="199"/>
        <end position="337"/>
    </location>
</feature>
<evidence type="ECO:0000313" key="8">
    <source>
        <dbReference type="EMBL" id="PWZ22492.1"/>
    </source>
</evidence>
<feature type="compositionally biased region" description="Basic and acidic residues" evidence="5">
    <location>
        <begin position="606"/>
        <end position="627"/>
    </location>
</feature>
<name>A0A3L6EN21_MAIZE</name>
<evidence type="ECO:0000256" key="5">
    <source>
        <dbReference type="SAM" id="MobiDB-lite"/>
    </source>
</evidence>
<feature type="coiled-coil region" evidence="4">
    <location>
        <begin position="1478"/>
        <end position="1505"/>
    </location>
</feature>
<feature type="compositionally biased region" description="Polar residues" evidence="5">
    <location>
        <begin position="521"/>
        <end position="531"/>
    </location>
</feature>
<dbReference type="InterPro" id="IPR051144">
    <property type="entry name" value="Formin_homology_domain"/>
</dbReference>